<proteinExistence type="predicted"/>
<protein>
    <submittedName>
        <fullName evidence="2">Uncharacterized protein</fullName>
    </submittedName>
</protein>
<dbReference type="EMBL" id="KV429037">
    <property type="protein sequence ID" value="KZT73262.1"/>
    <property type="molecule type" value="Genomic_DNA"/>
</dbReference>
<feature type="compositionally biased region" description="Pro residues" evidence="1">
    <location>
        <begin position="521"/>
        <end position="538"/>
    </location>
</feature>
<sequence length="791" mass="83781">MAYRDWKGCSPSQPPTTPKSSPGRIRIKKRAKAETVASDTETDAPTSDRRPKDSVKNQLPTKLKLVVPASPNKRRKLDRDGTKRESPAHPDDSLSQDNLGGDSRGDGQDKSLIAQVDGARGDSGLEIGQSNDSTIVHEEYPRASSPLRALATDSLEPPSMAPDELQEHEAAVSEQDVPTVPLDSRPETEPEETQATSSPASPQPEGETLESQPVQADDLTMDDPKLSAVEGDEHPQSPHMEVDDPSPSAASELEPELKLVAIHPESASASASEQLEARPMPSSASPESSPSPSESEPVQQDVPMGDVDGSSSTEGDQLVGDGSVSAEAQSGCMLPESQPSTLIPSGTHPNSPAASTSPEPPVAVLAPADPPAAPTLLESRSVSEPLEAPEPAPEPEDELMPLSEDDSQLVHSLEDEPQPIQSPESLQAVPLPEDCQPLPTPSGPFSPRLPFSSHSPCALSKPQPLPTSEESQPLQALSENDLGDTDMAVDLLGLDELELQYPEDDAMGVVLGAEVSMDEPQPQPVPADPDASPLPSPPRTANKDEESTSCVSRETSPADASPHPDIQAAMVVDSPEIPDSPTGGAPANNNLEVIEGEHRSGSDPPLKLMSQSLTGRLLSPSIRLMDRSLSPAEGSAYDKADPAHISPCEGESTGLRDAFSSMPVTVAGTVLREESEETDSEGSTSRSVSAEASSSSTRGEPLPPDHPVALFLDGICAGQSPPAHFAHAFVDLGYDTDELLDLLACAKPECGDWHGLEKEILVHKKYDAWWLRLKIALRERAKTCLQRCENS</sequence>
<evidence type="ECO:0000313" key="2">
    <source>
        <dbReference type="EMBL" id="KZT73262.1"/>
    </source>
</evidence>
<feature type="compositionally biased region" description="Basic and acidic residues" evidence="1">
    <location>
        <begin position="77"/>
        <end position="92"/>
    </location>
</feature>
<feature type="region of interest" description="Disordered" evidence="1">
    <location>
        <begin position="511"/>
        <end position="609"/>
    </location>
</feature>
<dbReference type="Proteomes" id="UP000076727">
    <property type="component" value="Unassembled WGS sequence"/>
</dbReference>
<feature type="compositionally biased region" description="Basic and acidic residues" evidence="1">
    <location>
        <begin position="231"/>
        <end position="242"/>
    </location>
</feature>
<evidence type="ECO:0000256" key="1">
    <source>
        <dbReference type="SAM" id="MobiDB-lite"/>
    </source>
</evidence>
<gene>
    <name evidence="2" type="ORF">DAEQUDRAFT_762192</name>
</gene>
<feature type="region of interest" description="Disordered" evidence="1">
    <location>
        <begin position="1"/>
        <end position="482"/>
    </location>
</feature>
<feature type="compositionally biased region" description="Low complexity" evidence="1">
    <location>
        <begin position="681"/>
        <end position="700"/>
    </location>
</feature>
<dbReference type="STRING" id="1314783.A0A165TD28"/>
<evidence type="ECO:0000313" key="3">
    <source>
        <dbReference type="Proteomes" id="UP000076727"/>
    </source>
</evidence>
<feature type="compositionally biased region" description="Acidic residues" evidence="1">
    <location>
        <begin position="393"/>
        <end position="407"/>
    </location>
</feature>
<feature type="compositionally biased region" description="Polar residues" evidence="1">
    <location>
        <begin position="337"/>
        <end position="357"/>
    </location>
</feature>
<dbReference type="OrthoDB" id="10546571at2759"/>
<accession>A0A165TD28</accession>
<name>A0A165TD28_9APHY</name>
<dbReference type="AlphaFoldDB" id="A0A165TD28"/>
<keyword evidence="3" id="KW-1185">Reference proteome</keyword>
<feature type="compositionally biased region" description="Low complexity" evidence="1">
    <location>
        <begin position="265"/>
        <end position="274"/>
    </location>
</feature>
<feature type="compositionally biased region" description="Basic and acidic residues" evidence="1">
    <location>
        <begin position="46"/>
        <end position="55"/>
    </location>
</feature>
<organism evidence="2 3">
    <name type="scientific">Daedalea quercina L-15889</name>
    <dbReference type="NCBI Taxonomy" id="1314783"/>
    <lineage>
        <taxon>Eukaryota</taxon>
        <taxon>Fungi</taxon>
        <taxon>Dikarya</taxon>
        <taxon>Basidiomycota</taxon>
        <taxon>Agaricomycotina</taxon>
        <taxon>Agaricomycetes</taxon>
        <taxon>Polyporales</taxon>
        <taxon>Fomitopsis</taxon>
    </lineage>
</organism>
<feature type="compositionally biased region" description="Low complexity" evidence="1">
    <location>
        <begin position="281"/>
        <end position="297"/>
    </location>
</feature>
<feature type="compositionally biased region" description="Polar residues" evidence="1">
    <location>
        <begin position="466"/>
        <end position="478"/>
    </location>
</feature>
<reference evidence="2 3" key="1">
    <citation type="journal article" date="2016" name="Mol. Biol. Evol.">
        <title>Comparative Genomics of Early-Diverging Mushroom-Forming Fungi Provides Insights into the Origins of Lignocellulose Decay Capabilities.</title>
        <authorList>
            <person name="Nagy L.G."/>
            <person name="Riley R."/>
            <person name="Tritt A."/>
            <person name="Adam C."/>
            <person name="Daum C."/>
            <person name="Floudas D."/>
            <person name="Sun H."/>
            <person name="Yadav J.S."/>
            <person name="Pangilinan J."/>
            <person name="Larsson K.H."/>
            <person name="Matsuura K."/>
            <person name="Barry K."/>
            <person name="Labutti K."/>
            <person name="Kuo R."/>
            <person name="Ohm R.A."/>
            <person name="Bhattacharya S.S."/>
            <person name="Shirouzu T."/>
            <person name="Yoshinaga Y."/>
            <person name="Martin F.M."/>
            <person name="Grigoriev I.V."/>
            <person name="Hibbett D.S."/>
        </authorList>
    </citation>
    <scope>NUCLEOTIDE SEQUENCE [LARGE SCALE GENOMIC DNA]</scope>
    <source>
        <strain evidence="2 3">L-15889</strain>
    </source>
</reference>
<feature type="region of interest" description="Disordered" evidence="1">
    <location>
        <begin position="632"/>
        <end position="704"/>
    </location>
</feature>